<feature type="compositionally biased region" description="Low complexity" evidence="1">
    <location>
        <begin position="77"/>
        <end position="94"/>
    </location>
</feature>
<feature type="region of interest" description="Disordered" evidence="1">
    <location>
        <begin position="77"/>
        <end position="128"/>
    </location>
</feature>
<feature type="region of interest" description="Disordered" evidence="1">
    <location>
        <begin position="1"/>
        <end position="41"/>
    </location>
</feature>
<evidence type="ECO:0000256" key="2">
    <source>
        <dbReference type="SAM" id="Phobius"/>
    </source>
</evidence>
<keyword evidence="2" id="KW-1133">Transmembrane helix</keyword>
<feature type="compositionally biased region" description="Low complexity" evidence="1">
    <location>
        <begin position="17"/>
        <end position="26"/>
    </location>
</feature>
<gene>
    <name evidence="4" type="ORF">GA0070614_0408</name>
</gene>
<dbReference type="EMBL" id="LT607753">
    <property type="protein sequence ID" value="SCG37563.1"/>
    <property type="molecule type" value="Genomic_DNA"/>
</dbReference>
<keyword evidence="5" id="KW-1185">Reference proteome</keyword>
<evidence type="ECO:0000313" key="4">
    <source>
        <dbReference type="EMBL" id="SCG37563.1"/>
    </source>
</evidence>
<feature type="transmembrane region" description="Helical" evidence="2">
    <location>
        <begin position="45"/>
        <end position="66"/>
    </location>
</feature>
<feature type="domain" description="GerMN" evidence="3">
    <location>
        <begin position="148"/>
        <end position="250"/>
    </location>
</feature>
<name>A0A1C5GV09_9ACTN</name>
<dbReference type="Proteomes" id="UP000198215">
    <property type="component" value="Chromosome I"/>
</dbReference>
<accession>A0A1C5GV09</accession>
<reference evidence="5" key="1">
    <citation type="submission" date="2016-06" db="EMBL/GenBank/DDBJ databases">
        <authorList>
            <person name="Varghese N."/>
            <person name="Submissions Spin"/>
        </authorList>
    </citation>
    <scope>NUCLEOTIDE SEQUENCE [LARGE SCALE GENOMIC DNA]</scope>
    <source>
        <strain evidence="5">DSM 45161</strain>
    </source>
</reference>
<dbReference type="InterPro" id="IPR019606">
    <property type="entry name" value="GerMN"/>
</dbReference>
<keyword evidence="2" id="KW-0812">Transmembrane</keyword>
<proteinExistence type="predicted"/>
<evidence type="ECO:0000259" key="3">
    <source>
        <dbReference type="Pfam" id="PF10646"/>
    </source>
</evidence>
<sequence length="264" mass="28026">MTDGFQDGGVSPDTLRHLAGAAADAARPPDPDDLRRRARRRRAHVSAVTGLLAVVMVALPAGVAAVTASPQRPQVAAPASTAPASTAPTASAPTVGSARPSIPVPPATAGATPPEVDESLQPAAEPTTGTRTVQLFLLRQRPGQTCPQVVAVTRGVPARAVAKEALRALLDGPTRAERAAGLTSVFDDDSHRFRYLKLDGPQARADFTDLDGILAPGDRCEKAKLLEPMRRTLEQFDWIEQARFSVRGDQRAFYVDVLHDRVPD</sequence>
<dbReference type="AlphaFoldDB" id="A0A1C5GV09"/>
<protein>
    <submittedName>
        <fullName evidence="4">Sporulation and spore germination</fullName>
    </submittedName>
</protein>
<dbReference type="Pfam" id="PF10646">
    <property type="entry name" value="Germane"/>
    <property type="match status" value="1"/>
</dbReference>
<evidence type="ECO:0000256" key="1">
    <source>
        <dbReference type="SAM" id="MobiDB-lite"/>
    </source>
</evidence>
<keyword evidence="2" id="KW-0472">Membrane</keyword>
<evidence type="ECO:0000313" key="5">
    <source>
        <dbReference type="Proteomes" id="UP000198215"/>
    </source>
</evidence>
<organism evidence="4 5">
    <name type="scientific">Micromonospora coxensis</name>
    <dbReference type="NCBI Taxonomy" id="356852"/>
    <lineage>
        <taxon>Bacteria</taxon>
        <taxon>Bacillati</taxon>
        <taxon>Actinomycetota</taxon>
        <taxon>Actinomycetes</taxon>
        <taxon>Micromonosporales</taxon>
        <taxon>Micromonosporaceae</taxon>
        <taxon>Micromonospora</taxon>
    </lineage>
</organism>